<evidence type="ECO:0000256" key="2">
    <source>
        <dbReference type="ARBA" id="ARBA00009810"/>
    </source>
</evidence>
<keyword evidence="5 10" id="KW-0812">Transmembrane</keyword>
<keyword evidence="12" id="KW-0732">Signal</keyword>
<evidence type="ECO:0000256" key="5">
    <source>
        <dbReference type="ARBA" id="ARBA00022692"/>
    </source>
</evidence>
<protein>
    <submittedName>
        <fullName evidence="15">TonB-dependent receptor</fullName>
    </submittedName>
</protein>
<dbReference type="Proteomes" id="UP000443353">
    <property type="component" value="Unassembled WGS sequence"/>
</dbReference>
<dbReference type="InterPro" id="IPR037066">
    <property type="entry name" value="Plug_dom_sf"/>
</dbReference>
<evidence type="ECO:0000256" key="7">
    <source>
        <dbReference type="ARBA" id="ARBA00023136"/>
    </source>
</evidence>
<feature type="domain" description="TonB-dependent receptor-like beta-barrel" evidence="13">
    <location>
        <begin position="357"/>
        <end position="862"/>
    </location>
</feature>
<dbReference type="PROSITE" id="PS51257">
    <property type="entry name" value="PROKAR_LIPOPROTEIN"/>
    <property type="match status" value="1"/>
</dbReference>
<proteinExistence type="inferred from homology"/>
<keyword evidence="4 10" id="KW-1134">Transmembrane beta strand</keyword>
<dbReference type="RefSeq" id="WP_160408087.1">
    <property type="nucleotide sequence ID" value="NZ_WSES01000002.1"/>
</dbReference>
<reference evidence="15 16" key="1">
    <citation type="submission" date="2019-12" db="EMBL/GenBank/DDBJ databases">
        <authorList>
            <person name="Li C."/>
            <person name="Zhao J."/>
        </authorList>
    </citation>
    <scope>NUCLEOTIDE SEQUENCE [LARGE SCALE GENOMIC DNA]</scope>
    <source>
        <strain evidence="15 16">NEAU-DD11</strain>
    </source>
</reference>
<evidence type="ECO:0000256" key="6">
    <source>
        <dbReference type="ARBA" id="ARBA00023077"/>
    </source>
</evidence>
<dbReference type="Pfam" id="PF07715">
    <property type="entry name" value="Plug"/>
    <property type="match status" value="1"/>
</dbReference>
<evidence type="ECO:0000256" key="8">
    <source>
        <dbReference type="ARBA" id="ARBA00023170"/>
    </source>
</evidence>
<evidence type="ECO:0000256" key="10">
    <source>
        <dbReference type="PROSITE-ProRule" id="PRU01360"/>
    </source>
</evidence>
<dbReference type="PANTHER" id="PTHR47234:SF2">
    <property type="entry name" value="TONB-DEPENDENT RECEPTOR"/>
    <property type="match status" value="1"/>
</dbReference>
<keyword evidence="8 15" id="KW-0675">Receptor</keyword>
<keyword evidence="9 10" id="KW-0998">Cell outer membrane</keyword>
<dbReference type="InterPro" id="IPR012910">
    <property type="entry name" value="Plug_dom"/>
</dbReference>
<evidence type="ECO:0000259" key="13">
    <source>
        <dbReference type="Pfam" id="PF00593"/>
    </source>
</evidence>
<sequence>MANAARTIKSTHTFPRRSGVAFAVFCACAAMAAGAQAQTAPAASDNGEQPEQVVVTGSRIRGVAPVGSTVVSLTRGDIEASGAVSTANLLQEVPQVFNLGVSESSRGQAGGAGNITYGSSVNLRGIGPYATLSLVNGHRVVPQGTTGSGIDPSIIPMLALQRVEIVADGASAIYGSDAVAGVVNLILRRDVEGAEGFVRYGTADGYHEHQVGALLGHRWRGGQVVATVQNDVHTALNGRDRDFFRGDLRARGGGDFRSTQCAPGNILIGGTSYAIPSGGVTPANAGSLAAGTVNKCDNLQYADILPRQERNSATFTFNQDLGNGYALFADGFATRRTYRMQPGSPSSTVTVPNSNPFYVRPAGAPAGTAEDVALSFAGQLAPDTATGYSRSFEATVGIDKTLAAGWKAGALYTWGKNNDQSATVHGLNSGAVAAALADTNPATALNVFGGPNNPATLAGIANGLFIAPGQTIFQNAQVKADGPLFAIPGGSVRAAAGFEYQRLRTDVGSTFGTTDAPIASSMGLGRNIKSLYAELAVPLVGAANAMPGIYRLDLDIAARTDRYSDVGSTNNPKVGFNWAPVQGVVVHGSYGTSFRAPLLAEVNTPVNNGRGALFVQNYSDPANGGALRVGVARSASNPNLQPETATTKSLGIDWEPAFGHHTKLGLTYFDIKYENQVTSYLSDLTLLNREAQFAGTGIIVRNPSAAMVAQMKAQYPAFGVLPENWTLYVDGSANNLGKSLARGVDFTASTRVPAGDLGDFGFGASGTYFTKYQVAVTSGAPLVDQLNRIYNPLRFKTRLSSTWNLDAWNANVYVNYQNAYDNNLAAPLQEVASNTTVDAQVAYRFDAGFLKDTTLALNVNNLFDRRPPFVNIAQSSNGGGGFDPTLTNPVGRIVSLSLNKHF</sequence>
<evidence type="ECO:0000313" key="16">
    <source>
        <dbReference type="Proteomes" id="UP000443353"/>
    </source>
</evidence>
<dbReference type="PROSITE" id="PS52016">
    <property type="entry name" value="TONB_DEPENDENT_REC_3"/>
    <property type="match status" value="1"/>
</dbReference>
<feature type="signal peptide" evidence="12">
    <location>
        <begin position="1"/>
        <end position="32"/>
    </location>
</feature>
<dbReference type="SUPFAM" id="SSF56935">
    <property type="entry name" value="Porins"/>
    <property type="match status" value="1"/>
</dbReference>
<dbReference type="AlphaFoldDB" id="A0A7X3FXR1"/>
<comment type="caution">
    <text evidence="15">The sequence shown here is derived from an EMBL/GenBank/DDBJ whole genome shotgun (WGS) entry which is preliminary data.</text>
</comment>
<comment type="subcellular location">
    <subcellularLocation>
        <location evidence="1 10">Cell outer membrane</location>
        <topology evidence="1 10">Multi-pass membrane protein</topology>
    </subcellularLocation>
</comment>
<evidence type="ECO:0000256" key="9">
    <source>
        <dbReference type="ARBA" id="ARBA00023237"/>
    </source>
</evidence>
<comment type="similarity">
    <text evidence="2 10 11">Belongs to the TonB-dependent receptor family.</text>
</comment>
<dbReference type="EMBL" id="WSES01000002">
    <property type="protein sequence ID" value="MVW59918.1"/>
    <property type="molecule type" value="Genomic_DNA"/>
</dbReference>
<keyword evidence="3 10" id="KW-0813">Transport</keyword>
<evidence type="ECO:0000256" key="4">
    <source>
        <dbReference type="ARBA" id="ARBA00022452"/>
    </source>
</evidence>
<accession>A0A7X3FXR1</accession>
<gene>
    <name evidence="15" type="ORF">GPY61_08230</name>
</gene>
<keyword evidence="16" id="KW-1185">Reference proteome</keyword>
<dbReference type="Gene3D" id="2.170.130.10">
    <property type="entry name" value="TonB-dependent receptor, plug domain"/>
    <property type="match status" value="1"/>
</dbReference>
<feature type="domain" description="TonB-dependent receptor plug" evidence="14">
    <location>
        <begin position="68"/>
        <end position="182"/>
    </location>
</feature>
<dbReference type="GO" id="GO:0009279">
    <property type="term" value="C:cell outer membrane"/>
    <property type="evidence" value="ECO:0007669"/>
    <property type="project" value="UniProtKB-SubCell"/>
</dbReference>
<organism evidence="15 16">
    <name type="scientific">Massilia cellulosiltytica</name>
    <dbReference type="NCBI Taxonomy" id="2683234"/>
    <lineage>
        <taxon>Bacteria</taxon>
        <taxon>Pseudomonadati</taxon>
        <taxon>Pseudomonadota</taxon>
        <taxon>Betaproteobacteria</taxon>
        <taxon>Burkholderiales</taxon>
        <taxon>Oxalobacteraceae</taxon>
        <taxon>Telluria group</taxon>
        <taxon>Massilia</taxon>
    </lineage>
</organism>
<dbReference type="Pfam" id="PF00593">
    <property type="entry name" value="TonB_dep_Rec_b-barrel"/>
    <property type="match status" value="1"/>
</dbReference>
<evidence type="ECO:0000313" key="15">
    <source>
        <dbReference type="EMBL" id="MVW59918.1"/>
    </source>
</evidence>
<evidence type="ECO:0000256" key="3">
    <source>
        <dbReference type="ARBA" id="ARBA00022448"/>
    </source>
</evidence>
<evidence type="ECO:0000259" key="14">
    <source>
        <dbReference type="Pfam" id="PF07715"/>
    </source>
</evidence>
<dbReference type="PANTHER" id="PTHR47234">
    <property type="match status" value="1"/>
</dbReference>
<dbReference type="Gene3D" id="2.40.170.20">
    <property type="entry name" value="TonB-dependent receptor, beta-barrel domain"/>
    <property type="match status" value="1"/>
</dbReference>
<keyword evidence="7 10" id="KW-0472">Membrane</keyword>
<evidence type="ECO:0000256" key="1">
    <source>
        <dbReference type="ARBA" id="ARBA00004571"/>
    </source>
</evidence>
<keyword evidence="6 11" id="KW-0798">TonB box</keyword>
<name>A0A7X3FXR1_9BURK</name>
<evidence type="ECO:0000256" key="11">
    <source>
        <dbReference type="RuleBase" id="RU003357"/>
    </source>
</evidence>
<dbReference type="InterPro" id="IPR036942">
    <property type="entry name" value="Beta-barrel_TonB_sf"/>
</dbReference>
<dbReference type="InterPro" id="IPR039426">
    <property type="entry name" value="TonB-dep_rcpt-like"/>
</dbReference>
<feature type="chain" id="PRO_5031446306" evidence="12">
    <location>
        <begin position="33"/>
        <end position="902"/>
    </location>
</feature>
<dbReference type="InterPro" id="IPR000531">
    <property type="entry name" value="Beta-barrel_TonB"/>
</dbReference>
<evidence type="ECO:0000256" key="12">
    <source>
        <dbReference type="SAM" id="SignalP"/>
    </source>
</evidence>